<evidence type="ECO:0000313" key="2">
    <source>
        <dbReference type="Proteomes" id="UP000579281"/>
    </source>
</evidence>
<comment type="caution">
    <text evidence="1">The sequence shown here is derived from an EMBL/GenBank/DDBJ whole genome shotgun (WGS) entry which is preliminary data.</text>
</comment>
<gene>
    <name evidence="1" type="ORF">HNQ80_002020</name>
</gene>
<protein>
    <submittedName>
        <fullName evidence="1">Uncharacterized protein YktA (UPF0223 family)</fullName>
    </submittedName>
</protein>
<proteinExistence type="predicted"/>
<sequence length="177" mass="20972">MAKVTLTQMKKYLNSKTDAQLREEILQLMKLFPNVKEYYAVRVNSDENEIMEKYKKIIRNEFFPVRGFGKLRYAVMKKALDDFKKISTNPASIAELMITYVESGVEFTNAYGDIDEVFYVKIENMYEKLLAYVSENDLEDTYVKRLAEIKDQCMGIGWEFEDTMMDLYYNYFSDDED</sequence>
<accession>A0A841L0L4</accession>
<keyword evidence="2" id="KW-1185">Reference proteome</keyword>
<name>A0A841L0L4_9FIRM</name>
<dbReference type="EMBL" id="JACHEN010000011">
    <property type="protein sequence ID" value="MBB6215929.1"/>
    <property type="molecule type" value="Genomic_DNA"/>
</dbReference>
<organism evidence="1 2">
    <name type="scientific">Anaerosolibacter carboniphilus</name>
    <dbReference type="NCBI Taxonomy" id="1417629"/>
    <lineage>
        <taxon>Bacteria</taxon>
        <taxon>Bacillati</taxon>
        <taxon>Bacillota</taxon>
        <taxon>Clostridia</taxon>
        <taxon>Peptostreptococcales</taxon>
        <taxon>Thermotaleaceae</taxon>
        <taxon>Anaerosolibacter</taxon>
    </lineage>
</organism>
<dbReference type="AlphaFoldDB" id="A0A841L0L4"/>
<dbReference type="Pfam" id="PF19652">
    <property type="entry name" value="DUF6155"/>
    <property type="match status" value="1"/>
</dbReference>
<dbReference type="InterPro" id="IPR046153">
    <property type="entry name" value="DUF6155"/>
</dbReference>
<evidence type="ECO:0000313" key="1">
    <source>
        <dbReference type="EMBL" id="MBB6215929.1"/>
    </source>
</evidence>
<dbReference type="Proteomes" id="UP000579281">
    <property type="component" value="Unassembled WGS sequence"/>
</dbReference>
<reference evidence="1 2" key="1">
    <citation type="submission" date="2020-08" db="EMBL/GenBank/DDBJ databases">
        <title>Genomic Encyclopedia of Type Strains, Phase IV (KMG-IV): sequencing the most valuable type-strain genomes for metagenomic binning, comparative biology and taxonomic classification.</title>
        <authorList>
            <person name="Goeker M."/>
        </authorList>
    </citation>
    <scope>NUCLEOTIDE SEQUENCE [LARGE SCALE GENOMIC DNA]</scope>
    <source>
        <strain evidence="1 2">DSM 103526</strain>
    </source>
</reference>
<dbReference type="RefSeq" id="WP_207726952.1">
    <property type="nucleotide sequence ID" value="NZ_JACHEN010000011.1"/>
</dbReference>